<dbReference type="PANTHER" id="PTHR14950:SF37">
    <property type="entry name" value="ENDORIBONUCLEASE DICER"/>
    <property type="match status" value="1"/>
</dbReference>
<dbReference type="Gene3D" id="3.30.160.20">
    <property type="match status" value="1"/>
</dbReference>
<dbReference type="HAMAP" id="MF_00104">
    <property type="entry name" value="RNase_III"/>
    <property type="match status" value="1"/>
</dbReference>
<feature type="domain" description="Dicer dsRNA-binding fold" evidence="20">
    <location>
        <begin position="597"/>
        <end position="689"/>
    </location>
</feature>
<dbReference type="SMART" id="SM00949">
    <property type="entry name" value="PAZ"/>
    <property type="match status" value="1"/>
</dbReference>
<keyword evidence="3" id="KW-0540">Nuclease</keyword>
<dbReference type="CDD" id="cd15903">
    <property type="entry name" value="Dicer_PBD"/>
    <property type="match status" value="1"/>
</dbReference>
<dbReference type="FunFam" id="1.10.1520.10:FF:000005">
    <property type="entry name" value="Putative endoribonuclease dicer"/>
    <property type="match status" value="1"/>
</dbReference>
<feature type="compositionally biased region" description="Basic and acidic residues" evidence="16">
    <location>
        <begin position="34"/>
        <end position="44"/>
    </location>
</feature>
<dbReference type="Gene3D" id="1.10.1520.10">
    <property type="entry name" value="Ribonuclease III domain"/>
    <property type="match status" value="2"/>
</dbReference>
<evidence type="ECO:0000256" key="6">
    <source>
        <dbReference type="ARBA" id="ARBA00022741"/>
    </source>
</evidence>
<dbReference type="SUPFAM" id="SSF54768">
    <property type="entry name" value="dsRNA-binding domain-like"/>
    <property type="match status" value="1"/>
</dbReference>
<evidence type="ECO:0000259" key="17">
    <source>
        <dbReference type="PROSITE" id="PS50137"/>
    </source>
</evidence>
<keyword evidence="6" id="KW-0547">Nucleotide-binding</keyword>
<keyword evidence="11" id="KW-0460">Magnesium</keyword>
<gene>
    <name evidence="21" type="primary">dicer</name>
</gene>
<keyword evidence="9" id="KW-0347">Helicase</keyword>
<name>B2RFI9_OIKDI</name>
<dbReference type="Pfam" id="PF03368">
    <property type="entry name" value="Dicer_dimer"/>
    <property type="match status" value="1"/>
</dbReference>
<evidence type="ECO:0000256" key="16">
    <source>
        <dbReference type="SAM" id="MobiDB-lite"/>
    </source>
</evidence>
<dbReference type="PANTHER" id="PTHR14950">
    <property type="entry name" value="DICER-RELATED"/>
    <property type="match status" value="1"/>
</dbReference>
<keyword evidence="12 15" id="KW-0694">RNA-binding</keyword>
<feature type="compositionally biased region" description="Acidic residues" evidence="16">
    <location>
        <begin position="87"/>
        <end position="97"/>
    </location>
</feature>
<keyword evidence="8" id="KW-0378">Hydrolase</keyword>
<feature type="compositionally biased region" description="Basic and acidic residues" evidence="16">
    <location>
        <begin position="67"/>
        <end position="80"/>
    </location>
</feature>
<feature type="compositionally biased region" description="Basic residues" evidence="16">
    <location>
        <begin position="715"/>
        <end position="730"/>
    </location>
</feature>
<dbReference type="InterPro" id="IPR011907">
    <property type="entry name" value="RNase_III"/>
</dbReference>
<evidence type="ECO:0000256" key="13">
    <source>
        <dbReference type="ARBA" id="ARBA00023158"/>
    </source>
</evidence>
<feature type="compositionally biased region" description="Acidic residues" evidence="16">
    <location>
        <begin position="1394"/>
        <end position="1405"/>
    </location>
</feature>
<evidence type="ECO:0000256" key="8">
    <source>
        <dbReference type="ARBA" id="ARBA00022801"/>
    </source>
</evidence>
<keyword evidence="7" id="KW-0255">Endonuclease</keyword>
<comment type="cofactor">
    <cofactor evidence="2">
        <name>Mg(2+)</name>
        <dbReference type="ChEBI" id="CHEBI:18420"/>
    </cofactor>
</comment>
<feature type="domain" description="PAZ" evidence="19">
    <location>
        <begin position="896"/>
        <end position="1034"/>
    </location>
</feature>
<evidence type="ECO:0000256" key="5">
    <source>
        <dbReference type="ARBA" id="ARBA00022737"/>
    </source>
</evidence>
<evidence type="ECO:0000256" key="9">
    <source>
        <dbReference type="ARBA" id="ARBA00022806"/>
    </source>
</evidence>
<evidence type="ECO:0000256" key="1">
    <source>
        <dbReference type="ARBA" id="ARBA00001936"/>
    </source>
</evidence>
<dbReference type="Pfam" id="PF20932">
    <property type="entry name" value="Dicer_dsRBD"/>
    <property type="match status" value="1"/>
</dbReference>
<keyword evidence="10" id="KW-0067">ATP-binding</keyword>
<protein>
    <submittedName>
        <fullName evidence="21">Oikopleura cytoplasmic RNAse III enzyme Dicer</fullName>
    </submittedName>
</protein>
<organism evidence="21">
    <name type="scientific">Oikopleura dioica</name>
    <name type="common">Tunicate</name>
    <dbReference type="NCBI Taxonomy" id="34765"/>
    <lineage>
        <taxon>Eukaryota</taxon>
        <taxon>Metazoa</taxon>
        <taxon>Chordata</taxon>
        <taxon>Tunicata</taxon>
        <taxon>Appendicularia</taxon>
        <taxon>Copelata</taxon>
        <taxon>Oikopleuridae</taxon>
        <taxon>Oikopleura</taxon>
    </lineage>
</organism>
<evidence type="ECO:0000256" key="12">
    <source>
        <dbReference type="ARBA" id="ARBA00022884"/>
    </source>
</evidence>
<feature type="domain" description="RNase III" evidence="18">
    <location>
        <begin position="1544"/>
        <end position="1712"/>
    </location>
</feature>
<dbReference type="GO" id="GO:0005524">
    <property type="term" value="F:ATP binding"/>
    <property type="evidence" value="ECO:0007669"/>
    <property type="project" value="UniProtKB-KW"/>
</dbReference>
<dbReference type="InterPro" id="IPR003100">
    <property type="entry name" value="PAZ_dom"/>
</dbReference>
<dbReference type="GO" id="GO:0031054">
    <property type="term" value="P:pre-miRNA processing"/>
    <property type="evidence" value="ECO:0007669"/>
    <property type="project" value="InterPro"/>
</dbReference>
<dbReference type="GO" id="GO:0004525">
    <property type="term" value="F:ribonuclease III activity"/>
    <property type="evidence" value="ECO:0007669"/>
    <property type="project" value="InterPro"/>
</dbReference>
<feature type="compositionally biased region" description="Basic and acidic residues" evidence="16">
    <location>
        <begin position="166"/>
        <end position="177"/>
    </location>
</feature>
<feature type="compositionally biased region" description="Low complexity" evidence="16">
    <location>
        <begin position="188"/>
        <end position="199"/>
    </location>
</feature>
<evidence type="ECO:0000259" key="18">
    <source>
        <dbReference type="PROSITE" id="PS50142"/>
    </source>
</evidence>
<dbReference type="Pfam" id="PF20931">
    <property type="entry name" value="Dicer_platform"/>
    <property type="match status" value="1"/>
</dbReference>
<comment type="cofactor">
    <cofactor evidence="1">
        <name>Mn(2+)</name>
        <dbReference type="ChEBI" id="CHEBI:29035"/>
    </cofactor>
</comment>
<dbReference type="SMART" id="SM00535">
    <property type="entry name" value="RIBOc"/>
    <property type="match status" value="2"/>
</dbReference>
<evidence type="ECO:0000256" key="10">
    <source>
        <dbReference type="ARBA" id="ARBA00022840"/>
    </source>
</evidence>
<feature type="compositionally biased region" description="Basic and acidic residues" evidence="16">
    <location>
        <begin position="1407"/>
        <end position="1416"/>
    </location>
</feature>
<dbReference type="InterPro" id="IPR044441">
    <property type="entry name" value="DICER_DSRM"/>
</dbReference>
<keyword evidence="14" id="KW-0464">Manganese</keyword>
<dbReference type="CDD" id="cd00593">
    <property type="entry name" value="RIBOc"/>
    <property type="match status" value="2"/>
</dbReference>
<keyword evidence="5" id="KW-0677">Repeat</keyword>
<feature type="compositionally biased region" description="Basic and acidic residues" evidence="16">
    <location>
        <begin position="211"/>
        <end position="235"/>
    </location>
</feature>
<dbReference type="InterPro" id="IPR048513">
    <property type="entry name" value="Dicer_PBD"/>
</dbReference>
<feature type="domain" description="RNase III" evidence="18">
    <location>
        <begin position="1272"/>
        <end position="1516"/>
    </location>
</feature>
<evidence type="ECO:0000256" key="11">
    <source>
        <dbReference type="ARBA" id="ARBA00022842"/>
    </source>
</evidence>
<evidence type="ECO:0000256" key="15">
    <source>
        <dbReference type="PROSITE-ProRule" id="PRU00657"/>
    </source>
</evidence>
<feature type="region of interest" description="Disordered" evidence="16">
    <location>
        <begin position="1393"/>
        <end position="1424"/>
    </location>
</feature>
<dbReference type="GO" id="GO:0006364">
    <property type="term" value="P:rRNA processing"/>
    <property type="evidence" value="ECO:0007669"/>
    <property type="project" value="InterPro"/>
</dbReference>
<feature type="domain" description="DRBM" evidence="17">
    <location>
        <begin position="1737"/>
        <end position="1803"/>
    </location>
</feature>
<dbReference type="InterPro" id="IPR027417">
    <property type="entry name" value="P-loop_NTPase"/>
</dbReference>
<dbReference type="PROSITE" id="PS50821">
    <property type="entry name" value="PAZ"/>
    <property type="match status" value="1"/>
</dbReference>
<dbReference type="Gene3D" id="3.40.50.300">
    <property type="entry name" value="P-loop containing nucleotide triphosphate hydrolases"/>
    <property type="match status" value="1"/>
</dbReference>
<dbReference type="PROSITE" id="PS51327">
    <property type="entry name" value="DICER_DSRBF"/>
    <property type="match status" value="1"/>
</dbReference>
<keyword evidence="4" id="KW-0479">Metal-binding</keyword>
<dbReference type="GO" id="GO:0003723">
    <property type="term" value="F:RNA binding"/>
    <property type="evidence" value="ECO:0007669"/>
    <property type="project" value="UniProtKB-UniRule"/>
</dbReference>
<dbReference type="GO" id="GO:0004530">
    <property type="term" value="F:deoxyribonuclease I activity"/>
    <property type="evidence" value="ECO:0007669"/>
    <property type="project" value="TreeGrafter"/>
</dbReference>
<dbReference type="InterPro" id="IPR048512">
    <property type="entry name" value="Dicer_platform"/>
</dbReference>
<dbReference type="PROSITE" id="PS00517">
    <property type="entry name" value="RNASE_3_1"/>
    <property type="match status" value="1"/>
</dbReference>
<dbReference type="GO" id="GO:0046872">
    <property type="term" value="F:metal ion binding"/>
    <property type="evidence" value="ECO:0007669"/>
    <property type="project" value="UniProtKB-KW"/>
</dbReference>
<evidence type="ECO:0000313" key="21">
    <source>
        <dbReference type="EMBL" id="CAO78751.1"/>
    </source>
</evidence>
<feature type="compositionally biased region" description="Acidic residues" evidence="16">
    <location>
        <begin position="106"/>
        <end position="115"/>
    </location>
</feature>
<dbReference type="FunFam" id="2.170.260.10:FF:000002">
    <property type="entry name" value="Putative Endoribonuclease Dicer"/>
    <property type="match status" value="1"/>
</dbReference>
<evidence type="ECO:0000259" key="19">
    <source>
        <dbReference type="PROSITE" id="PS50821"/>
    </source>
</evidence>
<dbReference type="GO" id="GO:0005737">
    <property type="term" value="C:cytoplasm"/>
    <property type="evidence" value="ECO:0007669"/>
    <property type="project" value="TreeGrafter"/>
</dbReference>
<proteinExistence type="inferred from homology"/>
<dbReference type="InterPro" id="IPR038248">
    <property type="entry name" value="Dicer_dimer_sf"/>
</dbReference>
<dbReference type="Pfam" id="PF20930">
    <property type="entry name" value="Dicer_PBD"/>
    <property type="match status" value="1"/>
</dbReference>
<dbReference type="Pfam" id="PF00636">
    <property type="entry name" value="Ribonuclease_3"/>
    <property type="match status" value="2"/>
</dbReference>
<dbReference type="Pfam" id="PF02170">
    <property type="entry name" value="PAZ"/>
    <property type="match status" value="1"/>
</dbReference>
<sequence>MELESAIQGPLMFLLSCSELDNMEVSNEYPAGEEITRQEIHGEEYCSNESSSDSDNDTDAETSCPSDARRSINTTDKEADFTSPEPPETETENEDYEELRPQNEVNYEEEYDDSIDQLLIACGGGPTEPLSPKSKQAQLHRRMQKIQEAESSTDEMTTDQLAEYYSQKREFHQEEHRKKFNGSRYVVSSDTDTSEGSGTRWKPTVIKRRQRGQEFDPRTPEDSEGTREYSDREFDAQYTDSEIAELELAERDYVEDNLQCEYQTDTTEGSDSDSSDDERLDDIPEEVEKDFKDDPMGIPLVFLAEAKLLLEQLGPWALYRFYQTNIRYLQRRAKLETRYNHIIGLELLMTSMRKIYVICDEKMRTTGFSREFVTTKVARLMDVLREYKPEVKQKNPDSPGPTPFTNRLWGCVLVNERPVAKYLGKILKDAARADPDLAHISSQALCQLAKVDNPNGHLDEEEIADEKKKQEEALHKFRTREANILIAQAETENEAHRHFDIPKCNLVVRFDAPGSYLRYDGGKRLLSQQNDALYGILINKKEKIQFCRMLEEFKMLEEYLKNRASLAEEAGPAELCLDLDVTHLFEDMPKDYHNNENGALINSIYSRLPCDSFTQLSVLRKTLQLANGKFQTSLVLPNNSHLRGILLAIQKKPLNCAKRSAALEACTKLRILGELDDFLFNSSKEMDKYKFEIDPFPNPLSRKRKPPPGMEGGPKRRQKYPRHIPRSLRAKPKDSKAEGASALPVPEKECYVYRISMFYRHGLADKYNYRGRKLHRPEDFSKSFAIISALPIPHTISGFSIFDRSGEEGVNLEPIHQQVCFSATQLEIIKSFHQYIIQDVIRIERPGGVVQFNPDKSPVPYLIAPVDCDNGIEWEIDWDYLTESIAGRVLAKEAAEAERRVNTYSEDDPFIFHKSEYEDSVVICSYRRHDAPTQNRFYVAEIQYDMDPDSPFPADDYESFRQYYMQRWALCLTNEKQPLLDVDHTDCRLNLLTPRFVTQKGRALPASALEKKRQKYEDKANRQYLIPEILDVHPVSASLWRKAVCLPSILHRITCLLAAEDLRRRISRQTRVGLIIPPVGMVFPHLQLDWEDPQTMPNSEPFCKHPALPKNYPYFDQKEKDEDEIEVETTQLDFPFTAIETTTDFENYILKNSCLESSLDEKNLFEEIEGGCKTTRTSLEDDEELSDEYIILQAPEINQNVDEGEFGPPLPPDFDTKVLSAAQLKLKEDACTTKREEIFSKIEEGEFPSGDDLPDLAEAIRSKKKKEEEFPVVEVPRTVGLHNIENVGPTPDQILQTLTLSKSSDGFNLERLEMLGDCFLKYSVTVYLYCKYEHQHEGQLSFFRSKKVSNRNLFRLGVYNDIPGRMVAEQFMQNDTGGNWLPPGYFNKDHAALESDDSEDDDGFEFEPAKGERPQEINEDDSEIESAEDFDGEDISMVDEMLQGSSNQLMSFLDRKKQLPGDEFDISVWKPLDTKGKPINTEEPLIYNHYSDQYLTDKSIADCMEALIGAYLKATGIEATQQFLCYMGLIVLPSSALDKLTRTYGEFEKKIGYTFKNKGYLLQSLTHASYQYNQVTNCYQRLEFLGDAVLDFLITRHLFDHPTKRFSPGELTDLRAALVNNNIFAALAVKFDFHKYLYALTPDLHNVIRDYVLYCQTRQDVEGMEAVLKRIRLEEEPEEEEGDHEDSEDIEVPKVLGDIYESVAGAIYLDSGMNLDAVWGVYRPMLQKYIDKYSINPPRSPIRELLELEPETAKFSAPEKRADGKYRVTVHIANNKGRFAGAGRNHKAAKASAARAALNWLKKTTAEIEDGIED</sequence>
<dbReference type="InterPro" id="IPR014720">
    <property type="entry name" value="dsRBD_dom"/>
</dbReference>
<evidence type="ECO:0000256" key="14">
    <source>
        <dbReference type="ARBA" id="ARBA00023211"/>
    </source>
</evidence>
<dbReference type="Gene3D" id="3.30.160.380">
    <property type="entry name" value="Dicer dimerisation domain"/>
    <property type="match status" value="1"/>
</dbReference>
<dbReference type="GO" id="GO:0005634">
    <property type="term" value="C:nucleus"/>
    <property type="evidence" value="ECO:0007669"/>
    <property type="project" value="TreeGrafter"/>
</dbReference>
<dbReference type="InterPro" id="IPR036389">
    <property type="entry name" value="RNase_III_sf"/>
</dbReference>
<dbReference type="PROSITE" id="PS50142">
    <property type="entry name" value="RNASE_3_2"/>
    <property type="match status" value="2"/>
</dbReference>
<feature type="region of interest" description="Disordered" evidence="16">
    <location>
        <begin position="695"/>
        <end position="741"/>
    </location>
</feature>
<keyword evidence="13" id="KW-0943">RNA-mediated gene silencing</keyword>
<evidence type="ECO:0000259" key="20">
    <source>
        <dbReference type="PROSITE" id="PS51327"/>
    </source>
</evidence>
<dbReference type="InterPro" id="IPR005034">
    <property type="entry name" value="Dicer_dimerisation"/>
</dbReference>
<dbReference type="PROSITE" id="PS50137">
    <property type="entry name" value="DS_RBD"/>
    <property type="match status" value="1"/>
</dbReference>
<dbReference type="GO" id="GO:0030422">
    <property type="term" value="P:siRNA processing"/>
    <property type="evidence" value="ECO:0007669"/>
    <property type="project" value="InterPro"/>
</dbReference>
<evidence type="ECO:0000256" key="7">
    <source>
        <dbReference type="ARBA" id="ARBA00022759"/>
    </source>
</evidence>
<dbReference type="EMBL" id="AM765853">
    <property type="protein sequence ID" value="CAO78751.1"/>
    <property type="molecule type" value="Genomic_RNA"/>
</dbReference>
<dbReference type="GO" id="GO:0004386">
    <property type="term" value="F:helicase activity"/>
    <property type="evidence" value="ECO:0007669"/>
    <property type="project" value="UniProtKB-KW"/>
</dbReference>
<reference evidence="21" key="1">
    <citation type="journal article" date="2008" name="Mol. Biol. Evol.">
        <title>Altered miRNA repertoire in the simplified chordate, Oikopleura dioica.</title>
        <authorList>
            <person name="Fu X."/>
            <person name="Adamski M."/>
            <person name="Thompson E.M."/>
        </authorList>
    </citation>
    <scope>NUCLEOTIDE SEQUENCE</scope>
</reference>
<dbReference type="InterPro" id="IPR000999">
    <property type="entry name" value="RNase_III_dom"/>
</dbReference>
<evidence type="ECO:0000256" key="2">
    <source>
        <dbReference type="ARBA" id="ARBA00001946"/>
    </source>
</evidence>
<feature type="region of interest" description="Disordered" evidence="16">
    <location>
        <begin position="25"/>
        <end position="236"/>
    </location>
</feature>
<accession>B2RFI9</accession>
<dbReference type="Gene3D" id="2.170.260.10">
    <property type="entry name" value="paz domain"/>
    <property type="match status" value="1"/>
</dbReference>
<evidence type="ECO:0000256" key="4">
    <source>
        <dbReference type="ARBA" id="ARBA00022723"/>
    </source>
</evidence>
<evidence type="ECO:0000256" key="3">
    <source>
        <dbReference type="ARBA" id="ARBA00022722"/>
    </source>
</evidence>
<dbReference type="GO" id="GO:0006309">
    <property type="term" value="P:apoptotic DNA fragmentation"/>
    <property type="evidence" value="ECO:0007669"/>
    <property type="project" value="TreeGrafter"/>
</dbReference>
<dbReference type="SUPFAM" id="SSF69065">
    <property type="entry name" value="RNase III domain-like"/>
    <property type="match status" value="2"/>
</dbReference>